<dbReference type="InterPro" id="IPR052111">
    <property type="entry name" value="Spermatogenesis_Ciliary_MAP"/>
</dbReference>
<dbReference type="Pfam" id="PF06294">
    <property type="entry name" value="CH_2"/>
    <property type="match status" value="1"/>
</dbReference>
<organism evidence="3 4">
    <name type="scientific">Phytophthora citrophthora</name>
    <dbReference type="NCBI Taxonomy" id="4793"/>
    <lineage>
        <taxon>Eukaryota</taxon>
        <taxon>Sar</taxon>
        <taxon>Stramenopiles</taxon>
        <taxon>Oomycota</taxon>
        <taxon>Peronosporomycetes</taxon>
        <taxon>Peronosporales</taxon>
        <taxon>Peronosporaceae</taxon>
        <taxon>Phytophthora</taxon>
    </lineage>
</organism>
<feature type="region of interest" description="Disordered" evidence="1">
    <location>
        <begin position="142"/>
        <end position="197"/>
    </location>
</feature>
<keyword evidence="3" id="KW-0282">Flagellum</keyword>
<dbReference type="InterPro" id="IPR010441">
    <property type="entry name" value="CH_2"/>
</dbReference>
<dbReference type="Proteomes" id="UP001259832">
    <property type="component" value="Unassembled WGS sequence"/>
</dbReference>
<proteinExistence type="predicted"/>
<dbReference type="GO" id="GO:0005930">
    <property type="term" value="C:axoneme"/>
    <property type="evidence" value="ECO:0007669"/>
    <property type="project" value="TreeGrafter"/>
</dbReference>
<feature type="domain" description="CH-like" evidence="2">
    <location>
        <begin position="5"/>
        <end position="65"/>
    </location>
</feature>
<dbReference type="Gene3D" id="1.10.418.10">
    <property type="entry name" value="Calponin-like domain"/>
    <property type="match status" value="1"/>
</dbReference>
<keyword evidence="3" id="KW-0969">Cilium</keyword>
<feature type="region of interest" description="Disordered" evidence="1">
    <location>
        <begin position="316"/>
        <end position="339"/>
    </location>
</feature>
<dbReference type="EMBL" id="JASMQC010000045">
    <property type="protein sequence ID" value="KAK1929715.1"/>
    <property type="molecule type" value="Genomic_DNA"/>
</dbReference>
<gene>
    <name evidence="3" type="ORF">P3T76_014750</name>
</gene>
<feature type="compositionally biased region" description="Low complexity" evidence="1">
    <location>
        <begin position="85"/>
        <end position="97"/>
    </location>
</feature>
<dbReference type="AlphaFoldDB" id="A0AAD9G0R6"/>
<comment type="caution">
    <text evidence="3">The sequence shown here is derived from an EMBL/GenBank/DDBJ whole genome shotgun (WGS) entry which is preliminary data.</text>
</comment>
<keyword evidence="4" id="KW-1185">Reference proteome</keyword>
<keyword evidence="3" id="KW-0966">Cell projection</keyword>
<dbReference type="GO" id="GO:0051493">
    <property type="term" value="P:regulation of cytoskeleton organization"/>
    <property type="evidence" value="ECO:0007669"/>
    <property type="project" value="TreeGrafter"/>
</dbReference>
<evidence type="ECO:0000313" key="4">
    <source>
        <dbReference type="Proteomes" id="UP001259832"/>
    </source>
</evidence>
<dbReference type="PANTHER" id="PTHR12509">
    <property type="entry name" value="SPERMATOGENESIS-ASSOCIATED 4-RELATED"/>
    <property type="match status" value="1"/>
</dbReference>
<dbReference type="InterPro" id="IPR036872">
    <property type="entry name" value="CH_dom_sf"/>
</dbReference>
<name>A0AAD9G0R6_9STRA</name>
<sequence length="417" mass="46602">MLLVPAWVQLHNYPSTHRFQQKLSNWEALNRKVLIRLKCGISAKHQEDLANAVPGAIELLLIQVKRATAKSPFLQAKRAQTEAVSTSPRSRSSTPSPGKQKASNRKSSTKLVLSNSEHESASTSFSKLLRMMSDTTEEFEDITKPAQPRSRANTAPAIQPTSLLRTATPRPLTPNYAKPTQSTKAMARPSSDDAKSRTFSFNFPQKVAKTRVPEKLQEDKTHLPSDTNEFQEGSFVYFLSLEALPVGNSSGTVDDQAQVARVIKTLPSGECTLQLYRRVPSLTNKTRSYFVTPHSIDCCSTLLHTVPNMTFDPQTNTCEWSNRPDKESSDIQTTPQATPPEPLQAVVQRYIYTELLARVTFTLVKLAEPIRTKESISLRQCLPCPKFAESFSVPVEPTVFPKVQVSLLFELPERFSR</sequence>
<evidence type="ECO:0000259" key="2">
    <source>
        <dbReference type="Pfam" id="PF06294"/>
    </source>
</evidence>
<dbReference type="PANTHER" id="PTHR12509:SF9">
    <property type="entry name" value="SPERM FLAGELLAR PROTEIN 1 ISOFORM X1"/>
    <property type="match status" value="1"/>
</dbReference>
<feature type="compositionally biased region" description="Polar residues" evidence="1">
    <location>
        <begin position="109"/>
        <end position="125"/>
    </location>
</feature>
<accession>A0AAD9G0R6</accession>
<evidence type="ECO:0000256" key="1">
    <source>
        <dbReference type="SAM" id="MobiDB-lite"/>
    </source>
</evidence>
<protein>
    <submittedName>
        <fullName evidence="3">Sperm flagellar protein 1</fullName>
    </submittedName>
</protein>
<feature type="region of interest" description="Disordered" evidence="1">
    <location>
        <begin position="73"/>
        <end position="125"/>
    </location>
</feature>
<evidence type="ECO:0000313" key="3">
    <source>
        <dbReference type="EMBL" id="KAK1929715.1"/>
    </source>
</evidence>
<reference evidence="3" key="1">
    <citation type="submission" date="2023-08" db="EMBL/GenBank/DDBJ databases">
        <title>Reference Genome Resource for the Citrus Pathogen Phytophthora citrophthora.</title>
        <authorList>
            <person name="Moller H."/>
            <person name="Coetzee B."/>
            <person name="Rose L.J."/>
            <person name="Van Niekerk J.M."/>
        </authorList>
    </citation>
    <scope>NUCLEOTIDE SEQUENCE</scope>
    <source>
        <strain evidence="3">STE-U-9442</strain>
    </source>
</reference>
<dbReference type="GO" id="GO:0008017">
    <property type="term" value="F:microtubule binding"/>
    <property type="evidence" value="ECO:0007669"/>
    <property type="project" value="TreeGrafter"/>
</dbReference>